<organism evidence="2 3">
    <name type="scientific">Sphingobium yanoikuyae ATCC 51230</name>
    <dbReference type="NCBI Taxonomy" id="883163"/>
    <lineage>
        <taxon>Bacteria</taxon>
        <taxon>Pseudomonadati</taxon>
        <taxon>Pseudomonadota</taxon>
        <taxon>Alphaproteobacteria</taxon>
        <taxon>Sphingomonadales</taxon>
        <taxon>Sphingomonadaceae</taxon>
        <taxon>Sphingobium</taxon>
    </lineage>
</organism>
<dbReference type="Proteomes" id="UP000009887">
    <property type="component" value="Unassembled WGS sequence"/>
</dbReference>
<dbReference type="HOGENOM" id="CLU_3122819_0_0_5"/>
<name>K9CRW4_SPHYA</name>
<evidence type="ECO:0000313" key="2">
    <source>
        <dbReference type="EMBL" id="EKU73691.1"/>
    </source>
</evidence>
<dbReference type="EMBL" id="AGZU01000014">
    <property type="protein sequence ID" value="EKU73691.1"/>
    <property type="molecule type" value="Genomic_DNA"/>
</dbReference>
<dbReference type="AlphaFoldDB" id="K9CRW4"/>
<accession>K9CRW4</accession>
<evidence type="ECO:0000256" key="1">
    <source>
        <dbReference type="SAM" id="MobiDB-lite"/>
    </source>
</evidence>
<protein>
    <submittedName>
        <fullName evidence="2">Uncharacterized protein</fullName>
    </submittedName>
</protein>
<keyword evidence="3" id="KW-1185">Reference proteome</keyword>
<sequence length="50" mass="5051">MNPRLAPDGPTKGSTGHGQSGNSGGQGLSLEPSSSNADIRFKSAPNRGQE</sequence>
<evidence type="ECO:0000313" key="3">
    <source>
        <dbReference type="Proteomes" id="UP000009887"/>
    </source>
</evidence>
<reference evidence="2 3" key="1">
    <citation type="submission" date="2012-09" db="EMBL/GenBank/DDBJ databases">
        <title>The Genome Sequence of Sphingobium yanoikuyae ATCC 51230.</title>
        <authorList>
            <consortium name="The Broad Institute Genome Sequencing Platform"/>
            <person name="Earl A."/>
            <person name="Ward D."/>
            <person name="Feldgarden M."/>
            <person name="Gevers D."/>
            <person name="Huys G."/>
            <person name="Walker B."/>
            <person name="Young S.K."/>
            <person name="Zeng Q."/>
            <person name="Gargeya S."/>
            <person name="Fitzgerald M."/>
            <person name="Haas B."/>
            <person name="Abouelleil A."/>
            <person name="Alvarado L."/>
            <person name="Arachchi H.M."/>
            <person name="Berlin A.M."/>
            <person name="Chapman S.B."/>
            <person name="Goldberg J."/>
            <person name="Griggs A."/>
            <person name="Gujja S."/>
            <person name="Hansen M."/>
            <person name="Howarth C."/>
            <person name="Imamovic A."/>
            <person name="Larimer J."/>
            <person name="McCowen C."/>
            <person name="Montmayeur A."/>
            <person name="Murphy C."/>
            <person name="Neiman D."/>
            <person name="Pearson M."/>
            <person name="Priest M."/>
            <person name="Roberts A."/>
            <person name="Saif S."/>
            <person name="Shea T."/>
            <person name="Sisk P."/>
            <person name="Sykes S."/>
            <person name="Wortman J."/>
            <person name="Nusbaum C."/>
            <person name="Birren B."/>
        </authorList>
    </citation>
    <scope>NUCLEOTIDE SEQUENCE [LARGE SCALE GENOMIC DNA]</scope>
    <source>
        <strain evidence="2 3">ATCC 51230</strain>
    </source>
</reference>
<feature type="compositionally biased region" description="Gly residues" evidence="1">
    <location>
        <begin position="15"/>
        <end position="27"/>
    </location>
</feature>
<comment type="caution">
    <text evidence="2">The sequence shown here is derived from an EMBL/GenBank/DDBJ whole genome shotgun (WGS) entry which is preliminary data.</text>
</comment>
<gene>
    <name evidence="2" type="ORF">HMPREF9718_03696</name>
</gene>
<feature type="region of interest" description="Disordered" evidence="1">
    <location>
        <begin position="1"/>
        <end position="50"/>
    </location>
</feature>
<proteinExistence type="predicted"/>